<keyword evidence="1" id="KW-1133">Transmembrane helix</keyword>
<keyword evidence="1" id="KW-0472">Membrane</keyword>
<dbReference type="AlphaFoldDB" id="R1AX15"/>
<evidence type="ECO:0000256" key="1">
    <source>
        <dbReference type="SAM" id="Phobius"/>
    </source>
</evidence>
<dbReference type="Proteomes" id="UP000013378">
    <property type="component" value="Unassembled WGS sequence"/>
</dbReference>
<reference evidence="3 4" key="1">
    <citation type="journal article" date="2015" name="Geomicrobiol. J.">
        <title>Caldisalinibacter kiritimatiensis gen. nov., sp. nov., a moderately thermohalophilic thiosulfate-reducing bacterium from a hypersaline microbial mat.</title>
        <authorList>
            <person name="Ben Hania W."/>
            <person name="Joseph M."/>
            <person name="Fiebig A."/>
            <person name="Bunk B."/>
            <person name="Klenk H.-P."/>
            <person name="Fardeau M.-L."/>
            <person name="Spring S."/>
        </authorList>
    </citation>
    <scope>NUCLEOTIDE SEQUENCE [LARGE SCALE GENOMIC DNA]</scope>
    <source>
        <strain evidence="3 4">L21-TH-D2</strain>
    </source>
</reference>
<dbReference type="EMBL" id="ARZA01000028">
    <property type="protein sequence ID" value="EOD01748.1"/>
    <property type="molecule type" value="Genomic_DNA"/>
</dbReference>
<organism evidence="3 4">
    <name type="scientific">Caldisalinibacter kiritimatiensis</name>
    <dbReference type="NCBI Taxonomy" id="1304284"/>
    <lineage>
        <taxon>Bacteria</taxon>
        <taxon>Bacillati</taxon>
        <taxon>Bacillota</taxon>
        <taxon>Tissierellia</taxon>
        <taxon>Tissierellales</taxon>
        <taxon>Thermohalobacteraceae</taxon>
        <taxon>Caldisalinibacter</taxon>
    </lineage>
</organism>
<sequence>MDGIKSKGFKYFFTLITGIIIGMLAGAVGMGTLISYRLDEYIERINYLETQVQDKDIRLEKLEESINKSKFILKSIDIIFSYDEEEIDETTLEKVIKQKYKGIIGKEVKNIDVDMVTEVIDKRIMRLDKEEYKLKVKKLVLSEELMIWVEIEKLD</sequence>
<proteinExistence type="predicted"/>
<dbReference type="eggNOG" id="ENOG5032UBI">
    <property type="taxonomic scope" value="Bacteria"/>
</dbReference>
<protein>
    <recommendedName>
        <fullName evidence="2">Sporulation membrane protein YtrI C-terminal domain-containing protein</fullName>
    </recommendedName>
</protein>
<dbReference type="RefSeq" id="WP_006306532.1">
    <property type="nucleotide sequence ID" value="NZ_ARZA01000028.1"/>
</dbReference>
<feature type="transmembrane region" description="Helical" evidence="1">
    <location>
        <begin position="12"/>
        <end position="36"/>
    </location>
</feature>
<dbReference type="Pfam" id="PF26347">
    <property type="entry name" value="YtrI_sporulation"/>
    <property type="match status" value="1"/>
</dbReference>
<name>R1AX15_9FIRM</name>
<gene>
    <name evidence="3" type="ORF">L21TH_0174</name>
</gene>
<accession>R1AX15</accession>
<evidence type="ECO:0000259" key="2">
    <source>
        <dbReference type="Pfam" id="PF26347"/>
    </source>
</evidence>
<evidence type="ECO:0000313" key="4">
    <source>
        <dbReference type="Proteomes" id="UP000013378"/>
    </source>
</evidence>
<keyword evidence="4" id="KW-1185">Reference proteome</keyword>
<dbReference type="STRING" id="1304284.L21TH_0174"/>
<feature type="domain" description="Sporulation membrane protein YtrI C-terminal" evidence="2">
    <location>
        <begin position="77"/>
        <end position="152"/>
    </location>
</feature>
<evidence type="ECO:0000313" key="3">
    <source>
        <dbReference type="EMBL" id="EOD01748.1"/>
    </source>
</evidence>
<comment type="caution">
    <text evidence="3">The sequence shown here is derived from an EMBL/GenBank/DDBJ whole genome shotgun (WGS) entry which is preliminary data.</text>
</comment>
<dbReference type="InterPro" id="IPR058620">
    <property type="entry name" value="YtrI_C"/>
</dbReference>
<dbReference type="OrthoDB" id="1908598at2"/>
<keyword evidence="1" id="KW-0812">Transmembrane</keyword>